<dbReference type="AlphaFoldDB" id="A0A4E9F8L2"/>
<dbReference type="EMBL" id="CAAKNF010000193">
    <property type="protein sequence ID" value="VIO93164.1"/>
    <property type="molecule type" value="Genomic_DNA"/>
</dbReference>
<keyword evidence="1" id="KW-0812">Transmembrane</keyword>
<organism evidence="2">
    <name type="scientific">Brugia malayi</name>
    <name type="common">Filarial nematode worm</name>
    <dbReference type="NCBI Taxonomy" id="6279"/>
    <lineage>
        <taxon>Eukaryota</taxon>
        <taxon>Metazoa</taxon>
        <taxon>Ecdysozoa</taxon>
        <taxon>Nematoda</taxon>
        <taxon>Chromadorea</taxon>
        <taxon>Rhabditida</taxon>
        <taxon>Spirurina</taxon>
        <taxon>Spiruromorpha</taxon>
        <taxon>Filarioidea</taxon>
        <taxon>Onchocercidae</taxon>
        <taxon>Brugia</taxon>
    </lineage>
</organism>
<reference evidence="2" key="2">
    <citation type="submission" date="2019-04" db="EMBL/GenBank/DDBJ databases">
        <authorList>
            <person name="Howe K."/>
            <person name="Paulini M."/>
            <person name="Williams G."/>
        </authorList>
    </citation>
    <scope>NUCLEOTIDE SEQUENCE [LARGE SCALE GENOMIC DNA]</scope>
    <source>
        <strain evidence="2">FR3</strain>
    </source>
</reference>
<dbReference type="RefSeq" id="XP_001894908.1">
    <property type="nucleotide sequence ID" value="XM_001894873.2"/>
</dbReference>
<dbReference type="GeneID" id="6098358"/>
<reference evidence="4" key="3">
    <citation type="submission" date="2019-12" db="UniProtKB">
        <authorList>
            <consortium name="WormBaseParasite"/>
        </authorList>
    </citation>
    <scope>IDENTIFICATION</scope>
</reference>
<evidence type="ECO:0000313" key="3">
    <source>
        <dbReference type="Proteomes" id="UP000006672"/>
    </source>
</evidence>
<dbReference type="OrthoDB" id="5783032at2759"/>
<accession>A0A4E9F8L2</accession>
<dbReference type="CTD" id="6098358"/>
<evidence type="ECO:0000313" key="4">
    <source>
        <dbReference type="WBParaSite" id="Bm2008a.1"/>
    </source>
</evidence>
<dbReference type="KEGG" id="bmy:BM_BM2008"/>
<sequence length="251" mass="28985">MKMKRNDDDLQSLMSCMMHVHYYYFCFFFFLWYTFGDTINTFAFTTLDDYSLICRPGYRVSKLQRSPKYNGKLGSLVVQCELIERNTQLVKCGSLQSAPQCSGILEGCPGQTWLAGFNLYLIENPAKVMLWDPICCTSKNIIIDENACINDRINQPNENFEHEIANDLIYRGLQCWHQYNDNNTLFDIIWKMEICPFSSPMGTLHKTQDCPECECDCGKSQCPDSSYPSKLIHKHPESHSCQCRCDCITVC</sequence>
<gene>
    <name evidence="2 4" type="primary">Bm2008</name>
    <name evidence="2" type="ORF">BM_BM2008</name>
</gene>
<evidence type="ECO:0000256" key="1">
    <source>
        <dbReference type="SAM" id="Phobius"/>
    </source>
</evidence>
<keyword evidence="1" id="KW-0472">Membrane</keyword>
<keyword evidence="3" id="KW-1185">Reference proteome</keyword>
<reference evidence="3" key="1">
    <citation type="journal article" date="2007" name="Science">
        <title>Draft genome of the filarial nematode parasite Brugia malayi.</title>
        <authorList>
            <person name="Ghedin E."/>
            <person name="Wang S."/>
            <person name="Spiro D."/>
            <person name="Caler E."/>
            <person name="Zhao Q."/>
            <person name="Crabtree J."/>
            <person name="Allen J.E."/>
            <person name="Delcher A.L."/>
            <person name="Guiliano D.B."/>
            <person name="Miranda-Saavedra D."/>
            <person name="Angiuoli S.V."/>
            <person name="Creasy T."/>
            <person name="Amedeo P."/>
            <person name="Haas B."/>
            <person name="El-Sayed N.M."/>
            <person name="Wortman J.R."/>
            <person name="Feldblyum T."/>
            <person name="Tallon L."/>
            <person name="Schatz M."/>
            <person name="Shumway M."/>
            <person name="Koo H."/>
            <person name="Salzberg S.L."/>
            <person name="Schobel S."/>
            <person name="Pertea M."/>
            <person name="Pop M."/>
            <person name="White O."/>
            <person name="Barton G.J."/>
            <person name="Carlow C.K."/>
            <person name="Crawford M.J."/>
            <person name="Daub J."/>
            <person name="Dimmic M.W."/>
            <person name="Estes C.F."/>
            <person name="Foster J.M."/>
            <person name="Ganatra M."/>
            <person name="Gregory W.F."/>
            <person name="Johnson N.M."/>
            <person name="Jin J."/>
            <person name="Komuniecki R."/>
            <person name="Korf I."/>
            <person name="Kumar S."/>
            <person name="Laney S."/>
            <person name="Li B.W."/>
            <person name="Li W."/>
            <person name="Lindblom T.H."/>
            <person name="Lustigman S."/>
            <person name="Ma D."/>
            <person name="Maina C.V."/>
            <person name="Martin D.M."/>
            <person name="McCarter J.P."/>
            <person name="McReynolds L."/>
            <person name="Mitreva M."/>
            <person name="Nutman T.B."/>
            <person name="Parkinson J."/>
            <person name="Peregrin-Alvarez J.M."/>
            <person name="Poole C."/>
            <person name="Ren Q."/>
            <person name="Saunders L."/>
            <person name="Sluder A.E."/>
            <person name="Smith K."/>
            <person name="Stanke M."/>
            <person name="Unnasch T.R."/>
            <person name="Ware J."/>
            <person name="Wei A.D."/>
            <person name="Weil G."/>
            <person name="Williams D.J."/>
            <person name="Zhang Y."/>
            <person name="Williams S.A."/>
            <person name="Fraser-Liggett C."/>
            <person name="Slatko B."/>
            <person name="Blaxter M.L."/>
            <person name="Scott A.L."/>
        </authorList>
    </citation>
    <scope>NUCLEOTIDE SEQUENCE</scope>
    <source>
        <strain evidence="3">FR3</strain>
    </source>
</reference>
<protein>
    <submittedName>
        <fullName evidence="4">Bm2008</fullName>
    </submittedName>
</protein>
<dbReference type="Proteomes" id="UP000006672">
    <property type="component" value="Unassembled WGS sequence"/>
</dbReference>
<accession>A0A5S6PG60</accession>
<evidence type="ECO:0000313" key="2">
    <source>
        <dbReference type="EMBL" id="VIO93164.1"/>
    </source>
</evidence>
<proteinExistence type="predicted"/>
<feature type="transmembrane region" description="Helical" evidence="1">
    <location>
        <begin position="12"/>
        <end position="35"/>
    </location>
</feature>
<name>A0A4E9F8L2_BRUMA</name>
<keyword evidence="1" id="KW-1133">Transmembrane helix</keyword>
<dbReference type="WBParaSite" id="Bm2008a.1">
    <property type="protein sequence ID" value="Bm2008a.1"/>
    <property type="gene ID" value="WBGene00222269"/>
</dbReference>